<sequence>MLKLTNLNKGYLDGGEFHPILQGAELTIEQGAQIALMGESGSGKSTLLNLIAGLDSVDSGQIDIAGFSMHSPKQSSRTSYRRNNIGLVFQQFNLLPTLSIADNIRFCRQLKGLRDDGALWRQIISALDLMPLLGRYPEEVSGGQQQRAAIARALYMEPKLLLADEPTGSLDEKNAEAVMRLLTRLSRDLHCTLLLVTHSEKVAEHMDGLVKLQGGLLNVIPGS</sequence>
<keyword evidence="4 6" id="KW-0067">ATP-binding</keyword>
<protein>
    <submittedName>
        <fullName evidence="6">ABC transporter, ATP-binding protein</fullName>
    </submittedName>
</protein>
<keyword evidence="2" id="KW-0813">Transport</keyword>
<dbReference type="Pfam" id="PF00005">
    <property type="entry name" value="ABC_tran"/>
    <property type="match status" value="1"/>
</dbReference>
<proteinExistence type="inferred from homology"/>
<dbReference type="Proteomes" id="UP000032427">
    <property type="component" value="Chromosome 1"/>
</dbReference>
<dbReference type="EMBL" id="LN554846">
    <property type="protein sequence ID" value="CED70956.1"/>
    <property type="molecule type" value="Genomic_DNA"/>
</dbReference>
<dbReference type="InterPro" id="IPR017911">
    <property type="entry name" value="MacB-like_ATP-bd"/>
</dbReference>
<keyword evidence="3" id="KW-0547">Nucleotide-binding</keyword>
<evidence type="ECO:0000256" key="3">
    <source>
        <dbReference type="ARBA" id="ARBA00022741"/>
    </source>
</evidence>
<dbReference type="SMART" id="SM00382">
    <property type="entry name" value="AAA"/>
    <property type="match status" value="1"/>
</dbReference>
<dbReference type="OrthoDB" id="9801477at2"/>
<accession>A0A090IK00</accession>
<dbReference type="Gene3D" id="3.40.50.300">
    <property type="entry name" value="P-loop containing nucleotide triphosphate hydrolases"/>
    <property type="match status" value="1"/>
</dbReference>
<dbReference type="InterPro" id="IPR003439">
    <property type="entry name" value="ABC_transporter-like_ATP-bd"/>
</dbReference>
<name>A0A090IK00_9GAMM</name>
<dbReference type="GeneID" id="28540432"/>
<dbReference type="KEGG" id="awd:AWOD_I_0863"/>
<dbReference type="PROSITE" id="PS00211">
    <property type="entry name" value="ABC_TRANSPORTER_1"/>
    <property type="match status" value="1"/>
</dbReference>
<dbReference type="InterPro" id="IPR003593">
    <property type="entry name" value="AAA+_ATPase"/>
</dbReference>
<evidence type="ECO:0000313" key="7">
    <source>
        <dbReference type="Proteomes" id="UP000032427"/>
    </source>
</evidence>
<evidence type="ECO:0000256" key="2">
    <source>
        <dbReference type="ARBA" id="ARBA00022448"/>
    </source>
</evidence>
<dbReference type="SUPFAM" id="SSF52540">
    <property type="entry name" value="P-loop containing nucleoside triphosphate hydrolases"/>
    <property type="match status" value="1"/>
</dbReference>
<dbReference type="STRING" id="80852.AWOD_I_0863"/>
<dbReference type="GO" id="GO:0005524">
    <property type="term" value="F:ATP binding"/>
    <property type="evidence" value="ECO:0007669"/>
    <property type="project" value="UniProtKB-KW"/>
</dbReference>
<gene>
    <name evidence="6" type="ORF">AWOD_I_0863</name>
</gene>
<dbReference type="CDD" id="cd03255">
    <property type="entry name" value="ABC_MJ0796_LolCDE_FtsE"/>
    <property type="match status" value="1"/>
</dbReference>
<keyword evidence="7" id="KW-1185">Reference proteome</keyword>
<feature type="domain" description="ABC transporter" evidence="5">
    <location>
        <begin position="2"/>
        <end position="223"/>
    </location>
</feature>
<dbReference type="AlphaFoldDB" id="A0A090IK00"/>
<dbReference type="InterPro" id="IPR027417">
    <property type="entry name" value="P-loop_NTPase"/>
</dbReference>
<dbReference type="HOGENOM" id="CLU_000604_1_22_6"/>
<evidence type="ECO:0000259" key="5">
    <source>
        <dbReference type="PROSITE" id="PS50893"/>
    </source>
</evidence>
<dbReference type="PATRIC" id="fig|80852.17.peg.876"/>
<comment type="similarity">
    <text evidence="1">Belongs to the ABC transporter superfamily.</text>
</comment>
<reference evidence="7" key="1">
    <citation type="submission" date="2014-09" db="EMBL/GenBank/DDBJ databases">
        <authorList>
            <person name="Hjerde E."/>
        </authorList>
    </citation>
    <scope>NUCLEOTIDE SEQUENCE [LARGE SCALE GENOMIC DNA]</scope>
    <source>
        <strain evidence="7">06/09/139</strain>
    </source>
</reference>
<evidence type="ECO:0000313" key="6">
    <source>
        <dbReference type="EMBL" id="CED70956.1"/>
    </source>
</evidence>
<evidence type="ECO:0000256" key="4">
    <source>
        <dbReference type="ARBA" id="ARBA00022840"/>
    </source>
</evidence>
<dbReference type="GO" id="GO:0016887">
    <property type="term" value="F:ATP hydrolysis activity"/>
    <property type="evidence" value="ECO:0007669"/>
    <property type="project" value="InterPro"/>
</dbReference>
<evidence type="ECO:0000256" key="1">
    <source>
        <dbReference type="ARBA" id="ARBA00005417"/>
    </source>
</evidence>
<organism evidence="6 7">
    <name type="scientific">Aliivibrio wodanis</name>
    <dbReference type="NCBI Taxonomy" id="80852"/>
    <lineage>
        <taxon>Bacteria</taxon>
        <taxon>Pseudomonadati</taxon>
        <taxon>Pseudomonadota</taxon>
        <taxon>Gammaproteobacteria</taxon>
        <taxon>Vibrionales</taxon>
        <taxon>Vibrionaceae</taxon>
        <taxon>Aliivibrio</taxon>
    </lineage>
</organism>
<dbReference type="InterPro" id="IPR017871">
    <property type="entry name" value="ABC_transporter-like_CS"/>
</dbReference>
<dbReference type="PROSITE" id="PS50893">
    <property type="entry name" value="ABC_TRANSPORTER_2"/>
    <property type="match status" value="1"/>
</dbReference>
<dbReference type="PANTHER" id="PTHR42798">
    <property type="entry name" value="LIPOPROTEIN-RELEASING SYSTEM ATP-BINDING PROTEIN LOLD"/>
    <property type="match status" value="1"/>
</dbReference>
<dbReference type="PANTHER" id="PTHR42798:SF2">
    <property type="entry name" value="ABC TRANSPORTER ATP-BINDING PROTEIN MG467-RELATED"/>
    <property type="match status" value="1"/>
</dbReference>